<dbReference type="Gene3D" id="3.60.15.10">
    <property type="entry name" value="Ribonuclease Z/Hydroxyacylglutathione hydrolase-like"/>
    <property type="match status" value="1"/>
</dbReference>
<evidence type="ECO:0000256" key="4">
    <source>
        <dbReference type="ARBA" id="ARBA00022664"/>
    </source>
</evidence>
<evidence type="ECO:0000256" key="2">
    <source>
        <dbReference type="ARBA" id="ARBA00010624"/>
    </source>
</evidence>
<feature type="domain" description="Pre-mRNA 3'-end-processing endonuclease polyadenylation factor C-term" evidence="15">
    <location>
        <begin position="517"/>
        <end position="790"/>
    </location>
</feature>
<dbReference type="GO" id="GO:0003723">
    <property type="term" value="F:RNA binding"/>
    <property type="evidence" value="ECO:0007669"/>
    <property type="project" value="TreeGrafter"/>
</dbReference>
<dbReference type="GO" id="GO:0004534">
    <property type="term" value="F:5'-3' RNA exonuclease activity"/>
    <property type="evidence" value="ECO:0007669"/>
    <property type="project" value="TreeGrafter"/>
</dbReference>
<feature type="domain" description="Beta-Casp" evidence="14">
    <location>
        <begin position="286"/>
        <end position="408"/>
    </location>
</feature>
<dbReference type="InterPro" id="IPR036866">
    <property type="entry name" value="RibonucZ/Hydroxyglut_hydro"/>
</dbReference>
<feature type="compositionally biased region" description="Basic and acidic residues" evidence="12">
    <location>
        <begin position="643"/>
        <end position="667"/>
    </location>
</feature>
<protein>
    <recommendedName>
        <fullName evidence="3">Endoribonuclease YSH1</fullName>
    </recommendedName>
    <alternativeName>
        <fullName evidence="10">Endoribonuclease ysh1</fullName>
    </alternativeName>
    <alternativeName>
        <fullName evidence="9 11">mRNA 3'-end-processing protein YSH1</fullName>
    </alternativeName>
</protein>
<dbReference type="Pfam" id="PF10996">
    <property type="entry name" value="Beta-Casp"/>
    <property type="match status" value="1"/>
</dbReference>
<evidence type="ECO:0000259" key="13">
    <source>
        <dbReference type="SMART" id="SM00849"/>
    </source>
</evidence>
<evidence type="ECO:0000256" key="6">
    <source>
        <dbReference type="ARBA" id="ARBA00022759"/>
    </source>
</evidence>
<dbReference type="EMBL" id="KY000287">
    <property type="protein sequence ID" value="ASF90235.1"/>
    <property type="molecule type" value="Genomic_DNA"/>
</dbReference>
<comment type="subcellular location">
    <subcellularLocation>
        <location evidence="1">Nucleus</location>
    </subcellularLocation>
</comment>
<evidence type="ECO:0000259" key="14">
    <source>
        <dbReference type="SMART" id="SM01027"/>
    </source>
</evidence>
<feature type="region of interest" description="Disordered" evidence="12">
    <location>
        <begin position="636"/>
        <end position="683"/>
    </location>
</feature>
<feature type="compositionally biased region" description="Low complexity" evidence="12">
    <location>
        <begin position="795"/>
        <end position="810"/>
    </location>
</feature>
<evidence type="ECO:0000256" key="9">
    <source>
        <dbReference type="ARBA" id="ARBA00032592"/>
    </source>
</evidence>
<dbReference type="AlphaFoldDB" id="A0A2D0XKK1"/>
<dbReference type="GO" id="GO:0005847">
    <property type="term" value="C:mRNA cleavage and polyadenylation specificity factor complex"/>
    <property type="evidence" value="ECO:0007669"/>
    <property type="project" value="TreeGrafter"/>
</dbReference>
<dbReference type="SUPFAM" id="SSF56281">
    <property type="entry name" value="Metallo-hydrolase/oxidoreductase"/>
    <property type="match status" value="1"/>
</dbReference>
<dbReference type="FunFam" id="3.40.50.10890:FF:000001">
    <property type="entry name" value="Cleavage and polyadenylation specificity factor subunit 3"/>
    <property type="match status" value="1"/>
</dbReference>
<dbReference type="Pfam" id="PF11718">
    <property type="entry name" value="CPSF73-100_C"/>
    <property type="match status" value="1"/>
</dbReference>
<keyword evidence="6" id="KW-0255">Endonuclease</keyword>
<dbReference type="Pfam" id="PF07521">
    <property type="entry name" value="RMMBL"/>
    <property type="match status" value="1"/>
</dbReference>
<dbReference type="SMART" id="SM00849">
    <property type="entry name" value="Lactamase_B"/>
    <property type="match status" value="1"/>
</dbReference>
<evidence type="ECO:0000256" key="5">
    <source>
        <dbReference type="ARBA" id="ARBA00022722"/>
    </source>
</evidence>
<evidence type="ECO:0000256" key="7">
    <source>
        <dbReference type="ARBA" id="ARBA00022801"/>
    </source>
</evidence>
<feature type="compositionally biased region" description="Basic and acidic residues" evidence="12">
    <location>
        <begin position="720"/>
        <end position="741"/>
    </location>
</feature>
<evidence type="ECO:0000256" key="3">
    <source>
        <dbReference type="ARBA" id="ARBA00018311"/>
    </source>
</evidence>
<dbReference type="InterPro" id="IPR022712">
    <property type="entry name" value="Beta_Casp"/>
</dbReference>
<dbReference type="Gene3D" id="3.40.50.10890">
    <property type="match status" value="1"/>
</dbReference>
<sequence length="817" mass="89257">MAYATNPSGSSSIKRPASPGFDVHVGFQHAPPPPSSSHPAHRPAGQQGPPPPVAAGGADKGGDELRVTMLGAGQEVGRSCCVLQYRGITVVCDSGVHPAFTGMAALPFIDEIDWSTVDALLITHFHLDHAAALTYIMEKTNFKDGRGKVYMTHPTKAVYRFLMQTEMLASWRSIQAVDFKQDIQVMGGLKFTSYHAGHVLGAAMFFIEMAGLKILYTGDYSREEDRHLVRAEVPPIRPDVLICESTYGDQTLTPRVTKEAMFTSAIHKIVARGGRVLMPVFALGRAQELLLILDEYWHNHPELHSVPVYYASSLAKKCMAVYQTYIHTMNASIQSRFARRDNPFVFRHVSNLRDFGRWEDKGPCVMLASPGMLQNGVSRELLERWAPDKKNGLIICGYSVEGTMARTIVNQPEEIERLQGGKIPLRMTVDSISFSAHVDFAANAQFIHEVKAQHLVLVHGEANNMGKLKKGLLHQAATRGEEIKIHMPRNCEVLKLQFRGERMAKAIGTLAATLPEPNTILSGLLVAKDFSYTLLDPSDLRDFTGLSTSSILQHQRVALGVGWDLVRWHLDGMYGAVVESVDDEGLKTFRIMDTVDVKLANEDELVLEWASSSTADMVADSTLALLLGVDTSPASVKMTTHPHSHDHSHAHDGHSHEHASTSDKNTEDSPELNDEQQAAQAHAMDAALRVERLLAFLDSHFGTEDGADGEDGEDEAAGEGGKDKVSGVEVRDPKDLGEDGQPKLPVIEVRVDEHIAIVEIDGLSVSCTHEPLKKRVESVISLALSTSTPLSATIATTTSTTDKSLSSLPPKIEVGGR</sequence>
<dbReference type="InterPro" id="IPR021718">
    <property type="entry name" value="CPSF73-100_C"/>
</dbReference>
<evidence type="ECO:0000313" key="16">
    <source>
        <dbReference type="EMBL" id="ASF90235.1"/>
    </source>
</evidence>
<evidence type="ECO:0000259" key="15">
    <source>
        <dbReference type="SMART" id="SM01098"/>
    </source>
</evidence>
<dbReference type="SMART" id="SM01098">
    <property type="entry name" value="CPSF73-100_C"/>
    <property type="match status" value="1"/>
</dbReference>
<dbReference type="InterPro" id="IPR001279">
    <property type="entry name" value="Metallo-B-lactamas"/>
</dbReference>
<keyword evidence="8" id="KW-0539">Nucleus</keyword>
<dbReference type="PANTHER" id="PTHR11203">
    <property type="entry name" value="CLEAVAGE AND POLYADENYLATION SPECIFICITY FACTOR FAMILY MEMBER"/>
    <property type="match status" value="1"/>
</dbReference>
<feature type="region of interest" description="Disordered" evidence="12">
    <location>
        <begin position="701"/>
        <end position="743"/>
    </location>
</feature>
<keyword evidence="4" id="KW-0507">mRNA processing</keyword>
<feature type="compositionally biased region" description="Polar residues" evidence="12">
    <location>
        <begin position="1"/>
        <end position="13"/>
    </location>
</feature>
<evidence type="ECO:0000256" key="1">
    <source>
        <dbReference type="ARBA" id="ARBA00004123"/>
    </source>
</evidence>
<proteinExistence type="inferred from homology"/>
<gene>
    <name evidence="16" type="ORF">SPAR07089</name>
</gene>
<evidence type="ECO:0000256" key="12">
    <source>
        <dbReference type="SAM" id="MobiDB-lite"/>
    </source>
</evidence>
<accession>A0A2D0XKK1</accession>
<dbReference type="SMART" id="SM01027">
    <property type="entry name" value="Beta-Casp"/>
    <property type="match status" value="1"/>
</dbReference>
<keyword evidence="5" id="KW-0540">Nuclease</keyword>
<keyword evidence="7" id="KW-0378">Hydrolase</keyword>
<dbReference type="Pfam" id="PF00753">
    <property type="entry name" value="Lactamase_B"/>
    <property type="match status" value="1"/>
</dbReference>
<evidence type="ECO:0000256" key="10">
    <source>
        <dbReference type="ARBA" id="ARBA00069466"/>
    </source>
</evidence>
<comment type="similarity">
    <text evidence="2">Belongs to the metallo-beta-lactamase superfamily. RNA-metabolizing metallo-beta-lactamase-like family. CPSF2/YSH1 subfamily.</text>
</comment>
<dbReference type="InterPro" id="IPR011108">
    <property type="entry name" value="RMMBL"/>
</dbReference>
<name>A0A2D0XKK1_9BASI</name>
<feature type="region of interest" description="Disordered" evidence="12">
    <location>
        <begin position="1"/>
        <end position="61"/>
    </location>
</feature>
<evidence type="ECO:0000256" key="8">
    <source>
        <dbReference type="ARBA" id="ARBA00023242"/>
    </source>
</evidence>
<feature type="region of interest" description="Disordered" evidence="12">
    <location>
        <begin position="795"/>
        <end position="817"/>
    </location>
</feature>
<feature type="compositionally biased region" description="Acidic residues" evidence="12">
    <location>
        <begin position="705"/>
        <end position="717"/>
    </location>
</feature>
<organism evidence="16">
    <name type="scientific">Bartheletia paradoxa</name>
    <dbReference type="NCBI Taxonomy" id="669517"/>
    <lineage>
        <taxon>Eukaryota</taxon>
        <taxon>Fungi</taxon>
        <taxon>Dikarya</taxon>
        <taxon>Basidiomycota</taxon>
        <taxon>Agaricomycotina</taxon>
        <taxon>Bartheletiomycetes</taxon>
        <taxon>Bartheletiales</taxon>
        <taxon>Bartheletiaceae</taxon>
        <taxon>Bartheletia</taxon>
    </lineage>
</organism>
<feature type="domain" description="Metallo-beta-lactamase" evidence="13">
    <location>
        <begin position="77"/>
        <end position="274"/>
    </location>
</feature>
<dbReference type="GO" id="GO:0004521">
    <property type="term" value="F:RNA endonuclease activity"/>
    <property type="evidence" value="ECO:0007669"/>
    <property type="project" value="TreeGrafter"/>
</dbReference>
<dbReference type="PANTHER" id="PTHR11203:SF11">
    <property type="entry name" value="CLEAVAGE AND POLYADENYLATION SPECIFICITY FACTOR SUBUNIT 3"/>
    <property type="match status" value="1"/>
</dbReference>
<dbReference type="GO" id="GO:0006398">
    <property type="term" value="P:mRNA 3'-end processing by stem-loop binding and cleavage"/>
    <property type="evidence" value="ECO:0007669"/>
    <property type="project" value="TreeGrafter"/>
</dbReference>
<evidence type="ECO:0000256" key="11">
    <source>
        <dbReference type="ARBA" id="ARBA00075008"/>
    </source>
</evidence>
<reference evidence="16" key="1">
    <citation type="submission" date="2016-10" db="EMBL/GenBank/DDBJ databases">
        <title>Phylogenomic data for the living fossil Bartheletia paradoxa suggests that the early evolutionary history of major basidiomycete lineages might not be bifurcate.</title>
        <authorList>
            <person name="Mishra B."/>
            <person name="Choi Y.-J."/>
            <person name="Bauer R."/>
            <person name="Thines M."/>
        </authorList>
    </citation>
    <scope>NUCLEOTIDE SEQUENCE</scope>
</reference>
<dbReference type="InterPro" id="IPR050698">
    <property type="entry name" value="MBL"/>
</dbReference>